<dbReference type="GO" id="GO:0051301">
    <property type="term" value="P:cell division"/>
    <property type="evidence" value="ECO:0007669"/>
    <property type="project" value="UniProtKB-KW"/>
</dbReference>
<dbReference type="AlphaFoldDB" id="A0A3B1E5K3"/>
<evidence type="ECO:0000256" key="9">
    <source>
        <dbReference type="ARBA" id="ARBA00023316"/>
    </source>
</evidence>
<dbReference type="GO" id="GO:0050511">
    <property type="term" value="F:undecaprenyldiphospho-muramoylpentapeptide beta-N-acetylglucosaminyltransferase activity"/>
    <property type="evidence" value="ECO:0007669"/>
    <property type="project" value="InterPro"/>
</dbReference>
<organism evidence="12">
    <name type="scientific">hydrothermal vent metagenome</name>
    <dbReference type="NCBI Taxonomy" id="652676"/>
    <lineage>
        <taxon>unclassified sequences</taxon>
        <taxon>metagenomes</taxon>
        <taxon>ecological metagenomes</taxon>
    </lineage>
</organism>
<dbReference type="GO" id="GO:0009252">
    <property type="term" value="P:peptidoglycan biosynthetic process"/>
    <property type="evidence" value="ECO:0007669"/>
    <property type="project" value="UniProtKB-KW"/>
</dbReference>
<evidence type="ECO:0000259" key="11">
    <source>
        <dbReference type="Pfam" id="PF04101"/>
    </source>
</evidence>
<keyword evidence="5" id="KW-0133">Cell shape</keyword>
<feature type="domain" description="Glycosyl transferase family 28 C-terminal" evidence="11">
    <location>
        <begin position="174"/>
        <end position="319"/>
    </location>
</feature>
<dbReference type="HAMAP" id="MF_00033">
    <property type="entry name" value="MurG"/>
    <property type="match status" value="1"/>
</dbReference>
<evidence type="ECO:0000256" key="3">
    <source>
        <dbReference type="ARBA" id="ARBA00022676"/>
    </source>
</evidence>
<evidence type="ECO:0000256" key="6">
    <source>
        <dbReference type="ARBA" id="ARBA00022984"/>
    </source>
</evidence>
<evidence type="ECO:0000256" key="2">
    <source>
        <dbReference type="ARBA" id="ARBA00022618"/>
    </source>
</evidence>
<keyword evidence="8" id="KW-0131">Cell cycle</keyword>
<feature type="domain" description="Glycosyltransferase family 28 N-terminal" evidence="10">
    <location>
        <begin position="5"/>
        <end position="144"/>
    </location>
</feature>
<dbReference type="Pfam" id="PF04101">
    <property type="entry name" value="Glyco_tran_28_C"/>
    <property type="match status" value="1"/>
</dbReference>
<dbReference type="GO" id="GO:0071555">
    <property type="term" value="P:cell wall organization"/>
    <property type="evidence" value="ECO:0007669"/>
    <property type="project" value="UniProtKB-KW"/>
</dbReference>
<name>A0A3B1E5K3_9ZZZZ</name>
<reference evidence="12" key="1">
    <citation type="submission" date="2018-10" db="EMBL/GenBank/DDBJ databases">
        <authorList>
            <person name="Aoki K."/>
        </authorList>
    </citation>
    <scope>NUCLEOTIDE SEQUENCE</scope>
</reference>
<evidence type="ECO:0000256" key="5">
    <source>
        <dbReference type="ARBA" id="ARBA00022960"/>
    </source>
</evidence>
<dbReference type="GO" id="GO:0008360">
    <property type="term" value="P:regulation of cell shape"/>
    <property type="evidence" value="ECO:0007669"/>
    <property type="project" value="UniProtKB-KW"/>
</dbReference>
<evidence type="ECO:0000313" key="12">
    <source>
        <dbReference type="EMBL" id="VAY88006.1"/>
    </source>
</evidence>
<proteinExistence type="inferred from homology"/>
<sequence>MNNVVVVTGGGTGGHLSIARSLITELHYRDTDVIFIGSQKGADKQWFEHEDKISRKYFLDTKGVVNQNLFGKIVSLLMIIKAMLRCLFIYKKYNVKKVISVGGFSAAPASFATLFFKCDFYIHEQNSVMGKLNKITSKNAKAVFSSYDKNSLVLDYPINNIFFKKARLREHVNTIIFLGGSQGALAINNLAIEIAPYLKKKNIHIIHQTGKLDFNRVKNKYKRLNIDVDVFDFTYDILEKMNKADFAVSRAGASTLWELSALGMPTLYIPYPYAASNHQYFNAKFLLDNDLCFLKTQNEISIDYLKKIIKLNMKHKSQQLISSIGPNGINKIIDFVLK</sequence>
<evidence type="ECO:0000259" key="10">
    <source>
        <dbReference type="Pfam" id="PF03033"/>
    </source>
</evidence>
<dbReference type="InterPro" id="IPR004276">
    <property type="entry name" value="GlycoTrans_28_N"/>
</dbReference>
<dbReference type="EC" id="2.4.1.227" evidence="12"/>
<dbReference type="PANTHER" id="PTHR21015">
    <property type="entry name" value="UDP-N-ACETYLGLUCOSAMINE--N-ACETYLMURAMYL-(PENTAPEPTIDE) PYROPHOSPHORYL-UNDECAPRENOL N-ACETYLGLUCOSAMINE TRANSFERASE 1"/>
    <property type="match status" value="1"/>
</dbReference>
<dbReference type="Gene3D" id="3.40.50.2000">
    <property type="entry name" value="Glycogen Phosphorylase B"/>
    <property type="match status" value="2"/>
</dbReference>
<keyword evidence="3 12" id="KW-0328">Glycosyltransferase</keyword>
<keyword evidence="1" id="KW-1003">Cell membrane</keyword>
<keyword evidence="6" id="KW-0573">Peptidoglycan synthesis</keyword>
<dbReference type="InterPro" id="IPR007235">
    <property type="entry name" value="Glyco_trans_28_C"/>
</dbReference>
<evidence type="ECO:0000256" key="7">
    <source>
        <dbReference type="ARBA" id="ARBA00023136"/>
    </source>
</evidence>
<dbReference type="GO" id="GO:0005975">
    <property type="term" value="P:carbohydrate metabolic process"/>
    <property type="evidence" value="ECO:0007669"/>
    <property type="project" value="InterPro"/>
</dbReference>
<dbReference type="SUPFAM" id="SSF53756">
    <property type="entry name" value="UDP-Glycosyltransferase/glycogen phosphorylase"/>
    <property type="match status" value="1"/>
</dbReference>
<evidence type="ECO:0000256" key="1">
    <source>
        <dbReference type="ARBA" id="ARBA00022475"/>
    </source>
</evidence>
<dbReference type="CDD" id="cd03785">
    <property type="entry name" value="GT28_MurG"/>
    <property type="match status" value="1"/>
</dbReference>
<dbReference type="EMBL" id="UOYO01000040">
    <property type="protein sequence ID" value="VAY88006.1"/>
    <property type="molecule type" value="Genomic_DNA"/>
</dbReference>
<keyword evidence="9" id="KW-0961">Cell wall biogenesis/degradation</keyword>
<gene>
    <name evidence="12" type="ORF">MNB_ARC-1_1276</name>
</gene>
<dbReference type="InterPro" id="IPR006009">
    <property type="entry name" value="GlcNAc_MurG"/>
</dbReference>
<evidence type="ECO:0000256" key="4">
    <source>
        <dbReference type="ARBA" id="ARBA00022679"/>
    </source>
</evidence>
<dbReference type="Pfam" id="PF03033">
    <property type="entry name" value="Glyco_transf_28"/>
    <property type="match status" value="1"/>
</dbReference>
<accession>A0A3B1E5K3</accession>
<dbReference type="PANTHER" id="PTHR21015:SF22">
    <property type="entry name" value="GLYCOSYLTRANSFERASE"/>
    <property type="match status" value="1"/>
</dbReference>
<keyword evidence="2" id="KW-0132">Cell division</keyword>
<keyword evidence="4 12" id="KW-0808">Transferase</keyword>
<keyword evidence="7" id="KW-0472">Membrane</keyword>
<evidence type="ECO:0000256" key="8">
    <source>
        <dbReference type="ARBA" id="ARBA00023306"/>
    </source>
</evidence>
<protein>
    <submittedName>
        <fullName evidence="12">UDP-N-acetylglucosamine--N-acetylmuramyl-(Pentapeptide) pyrophosphoryl-undecaprenol N-acetylglucosamine transferase</fullName>
        <ecNumber evidence="12">2.4.1.227</ecNumber>
    </submittedName>
</protein>